<keyword evidence="3" id="KW-1185">Reference proteome</keyword>
<dbReference type="EMBL" id="DS989878">
    <property type="protein sequence ID" value="EDX70960.1"/>
    <property type="molecule type" value="Genomic_DNA"/>
</dbReference>
<dbReference type="InterPro" id="IPR029058">
    <property type="entry name" value="AB_hydrolase_fold"/>
</dbReference>
<evidence type="ECO:0000313" key="2">
    <source>
        <dbReference type="EMBL" id="EDX70960.1"/>
    </source>
</evidence>
<dbReference type="GO" id="GO:0016020">
    <property type="term" value="C:membrane"/>
    <property type="evidence" value="ECO:0007669"/>
    <property type="project" value="TreeGrafter"/>
</dbReference>
<dbReference type="Pfam" id="PF12146">
    <property type="entry name" value="Hydrolase_4"/>
    <property type="match status" value="1"/>
</dbReference>
<dbReference type="SUPFAM" id="SSF53474">
    <property type="entry name" value="alpha/beta-Hydrolases"/>
    <property type="match status" value="1"/>
</dbReference>
<reference evidence="2 3" key="1">
    <citation type="submission" date="2008-07" db="EMBL/GenBank/DDBJ databases">
        <authorList>
            <person name="Tandeau de Marsac N."/>
            <person name="Ferriera S."/>
            <person name="Johnson J."/>
            <person name="Kravitz S."/>
            <person name="Beeson K."/>
            <person name="Sutton G."/>
            <person name="Rogers Y.-H."/>
            <person name="Friedman R."/>
            <person name="Frazier M."/>
            <person name="Venter J.C."/>
        </authorList>
    </citation>
    <scope>NUCLEOTIDE SEQUENCE [LARGE SCALE GENOMIC DNA]</scope>
    <source>
        <strain evidence="2 3">PCC 7420</strain>
    </source>
</reference>
<dbReference type="HOGENOM" id="CLU_1037342_0_0_3"/>
<protein>
    <recommendedName>
        <fullName evidence="1">Serine aminopeptidase S33 domain-containing protein</fullName>
    </recommendedName>
</protein>
<organism evidence="2 3">
    <name type="scientific">Coleofasciculus chthonoplastes PCC 7420</name>
    <dbReference type="NCBI Taxonomy" id="118168"/>
    <lineage>
        <taxon>Bacteria</taxon>
        <taxon>Bacillati</taxon>
        <taxon>Cyanobacteriota</taxon>
        <taxon>Cyanophyceae</taxon>
        <taxon>Coleofasciculales</taxon>
        <taxon>Coleofasciculaceae</taxon>
        <taxon>Coleofasciculus</taxon>
    </lineage>
</organism>
<dbReference type="Gene3D" id="3.40.50.1820">
    <property type="entry name" value="alpha/beta hydrolase"/>
    <property type="match status" value="1"/>
</dbReference>
<dbReference type="PANTHER" id="PTHR22753:SF48">
    <property type="entry name" value="PHOSPHOLIPID_GLYCEROL ACYLTRANSFERASE DOMAIN-CONTAINING PROTEIN"/>
    <property type="match status" value="1"/>
</dbReference>
<dbReference type="STRING" id="118168.MC7420_8211"/>
<accession>B4W4G9</accession>
<name>B4W4G9_9CYAN</name>
<sequence>MPELKSHPYFLTPRSPNPDYPLFVYLSGMDGTGQLLRMQIPNLAAAFDVRCLVIPPHYLSNWQDLANQVASLIATELSQRRSQSVYLCGESFGGCLALKVALTAPHLLHRIILSNPATSVSQPSWLLWGSQWLGVLPDNVYHLSTLTLLPVLSSLNRMIPSNRRALLEAMRSLPAKTMHWRVSMLRNFKVDPAALEQLTQPVLILASAADRLWCSLAEAKSLVNYLPNATMSVLPKSGHACLLETDVNLFEILNHQNFLDLSVTQPEIEPDSSEIIRV</sequence>
<dbReference type="Proteomes" id="UP000003835">
    <property type="component" value="Unassembled WGS sequence"/>
</dbReference>
<proteinExistence type="predicted"/>
<evidence type="ECO:0000259" key="1">
    <source>
        <dbReference type="Pfam" id="PF12146"/>
    </source>
</evidence>
<dbReference type="InterPro" id="IPR022742">
    <property type="entry name" value="Hydrolase_4"/>
</dbReference>
<dbReference type="AlphaFoldDB" id="B4W4G9"/>
<feature type="domain" description="Serine aminopeptidase S33" evidence="1">
    <location>
        <begin position="58"/>
        <end position="246"/>
    </location>
</feature>
<gene>
    <name evidence="2" type="ORF">MC7420_8211</name>
</gene>
<dbReference type="eggNOG" id="COG2267">
    <property type="taxonomic scope" value="Bacteria"/>
</dbReference>
<evidence type="ECO:0000313" key="3">
    <source>
        <dbReference type="Proteomes" id="UP000003835"/>
    </source>
</evidence>
<dbReference type="PANTHER" id="PTHR22753">
    <property type="entry name" value="TRANSMEMBRANE PROTEIN 68"/>
    <property type="match status" value="1"/>
</dbReference>
<dbReference type="RefSeq" id="WP_006106206.1">
    <property type="nucleotide sequence ID" value="NZ_DS989878.1"/>
</dbReference>